<proteinExistence type="predicted"/>
<sequence>MITISFNKDTLDIAANSSLQQALNSYAEQKPEIQLANIALVVNQRIMPKSQWPNYLCQNQDQIEIFSPVAGG</sequence>
<dbReference type="SUPFAM" id="SSF54285">
    <property type="entry name" value="MoaD/ThiS"/>
    <property type="match status" value="1"/>
</dbReference>
<dbReference type="Pfam" id="PF02597">
    <property type="entry name" value="ThiS"/>
    <property type="match status" value="1"/>
</dbReference>
<dbReference type="EMBL" id="JAKGAS010000007">
    <property type="protein sequence ID" value="MCF2949153.1"/>
    <property type="molecule type" value="Genomic_DNA"/>
</dbReference>
<dbReference type="CDD" id="cd00565">
    <property type="entry name" value="Ubl_ThiS"/>
    <property type="match status" value="1"/>
</dbReference>
<dbReference type="RefSeq" id="WP_235313250.1">
    <property type="nucleotide sequence ID" value="NZ_JAKGAS010000007.1"/>
</dbReference>
<dbReference type="Gene3D" id="3.10.20.30">
    <property type="match status" value="1"/>
</dbReference>
<dbReference type="PANTHER" id="PTHR34472">
    <property type="entry name" value="SULFUR CARRIER PROTEIN THIS"/>
    <property type="match status" value="1"/>
</dbReference>
<organism evidence="1 2">
    <name type="scientific">Paraglaciecola algarum</name>
    <dbReference type="NCBI Taxonomy" id="3050085"/>
    <lineage>
        <taxon>Bacteria</taxon>
        <taxon>Pseudomonadati</taxon>
        <taxon>Pseudomonadota</taxon>
        <taxon>Gammaproteobacteria</taxon>
        <taxon>Alteromonadales</taxon>
        <taxon>Alteromonadaceae</taxon>
        <taxon>Paraglaciecola</taxon>
    </lineage>
</organism>
<accession>A0ABS9D881</accession>
<reference evidence="1 2" key="1">
    <citation type="submission" date="2022-01" db="EMBL/GenBank/DDBJ databases">
        <title>Paraglaciecola sp. G1-23.</title>
        <authorList>
            <person name="Jin M.S."/>
            <person name="Han D.M."/>
            <person name="Kim H.M."/>
            <person name="Jeon C.O."/>
        </authorList>
    </citation>
    <scope>NUCLEOTIDE SEQUENCE [LARGE SCALE GENOMIC DNA]</scope>
    <source>
        <strain evidence="1 2">G1-23</strain>
    </source>
</reference>
<gene>
    <name evidence="1" type="primary">thiS</name>
    <name evidence="1" type="ORF">L0668_13615</name>
</gene>
<comment type="caution">
    <text evidence="1">The sequence shown here is derived from an EMBL/GenBank/DDBJ whole genome shotgun (WGS) entry which is preliminary data.</text>
</comment>
<dbReference type="PANTHER" id="PTHR34472:SF1">
    <property type="entry name" value="SULFUR CARRIER PROTEIN THIS"/>
    <property type="match status" value="1"/>
</dbReference>
<dbReference type="NCBIfam" id="TIGR01683">
    <property type="entry name" value="thiS"/>
    <property type="match status" value="1"/>
</dbReference>
<evidence type="ECO:0000313" key="1">
    <source>
        <dbReference type="EMBL" id="MCF2949153.1"/>
    </source>
</evidence>
<name>A0ABS9D881_9ALTE</name>
<dbReference type="Proteomes" id="UP001521137">
    <property type="component" value="Unassembled WGS sequence"/>
</dbReference>
<dbReference type="InterPro" id="IPR010035">
    <property type="entry name" value="Thi_S"/>
</dbReference>
<dbReference type="InterPro" id="IPR016155">
    <property type="entry name" value="Mopterin_synth/thiamin_S_b"/>
</dbReference>
<evidence type="ECO:0000313" key="2">
    <source>
        <dbReference type="Proteomes" id="UP001521137"/>
    </source>
</evidence>
<keyword evidence="2" id="KW-1185">Reference proteome</keyword>
<dbReference type="InterPro" id="IPR012675">
    <property type="entry name" value="Beta-grasp_dom_sf"/>
</dbReference>
<protein>
    <submittedName>
        <fullName evidence="1">Sulfur carrier protein ThiS</fullName>
    </submittedName>
</protein>
<dbReference type="InterPro" id="IPR003749">
    <property type="entry name" value="ThiS/MoaD-like"/>
</dbReference>